<proteinExistence type="predicted"/>
<sequence length="64" mass="7356">FTAEASTLGDRFSGRDFELVSERTGRVIEMVLVGPRYDGEGDLTHWEFQPHNCFTFNDLIVFND</sequence>
<dbReference type="AlphaFoldDB" id="A0A0F8ZYZ9"/>
<gene>
    <name evidence="1" type="ORF">LCGC14_2976910</name>
</gene>
<accession>A0A0F8ZYZ9</accession>
<evidence type="ECO:0000313" key="1">
    <source>
        <dbReference type="EMBL" id="KKK65166.1"/>
    </source>
</evidence>
<name>A0A0F8ZYZ9_9ZZZZ</name>
<reference evidence="1" key="1">
    <citation type="journal article" date="2015" name="Nature">
        <title>Complex archaea that bridge the gap between prokaryotes and eukaryotes.</title>
        <authorList>
            <person name="Spang A."/>
            <person name="Saw J.H."/>
            <person name="Jorgensen S.L."/>
            <person name="Zaremba-Niedzwiedzka K."/>
            <person name="Martijn J."/>
            <person name="Lind A.E."/>
            <person name="van Eijk R."/>
            <person name="Schleper C."/>
            <person name="Guy L."/>
            <person name="Ettema T.J."/>
        </authorList>
    </citation>
    <scope>NUCLEOTIDE SEQUENCE</scope>
</reference>
<organism evidence="1">
    <name type="scientific">marine sediment metagenome</name>
    <dbReference type="NCBI Taxonomy" id="412755"/>
    <lineage>
        <taxon>unclassified sequences</taxon>
        <taxon>metagenomes</taxon>
        <taxon>ecological metagenomes</taxon>
    </lineage>
</organism>
<dbReference type="EMBL" id="LAZR01060689">
    <property type="protein sequence ID" value="KKK65166.1"/>
    <property type="molecule type" value="Genomic_DNA"/>
</dbReference>
<comment type="caution">
    <text evidence="1">The sequence shown here is derived from an EMBL/GenBank/DDBJ whole genome shotgun (WGS) entry which is preliminary data.</text>
</comment>
<feature type="non-terminal residue" evidence="1">
    <location>
        <position position="1"/>
    </location>
</feature>
<protein>
    <submittedName>
        <fullName evidence="1">Uncharacterized protein</fullName>
    </submittedName>
</protein>